<dbReference type="SUPFAM" id="SSF52218">
    <property type="entry name" value="Flavoproteins"/>
    <property type="match status" value="1"/>
</dbReference>
<dbReference type="Pfam" id="PF12641">
    <property type="entry name" value="Flavodoxin_3"/>
    <property type="match status" value="1"/>
</dbReference>
<evidence type="ECO:0000259" key="1">
    <source>
        <dbReference type="Pfam" id="PF12641"/>
    </source>
</evidence>
<feature type="domain" description="Flavodoxin-like" evidence="1">
    <location>
        <begin position="8"/>
        <end position="161"/>
    </location>
</feature>
<dbReference type="InterPro" id="IPR029039">
    <property type="entry name" value="Flavoprotein-like_sf"/>
</dbReference>
<organism evidence="2 3">
    <name type="scientific">Neglectibacter timonensis</name>
    <dbReference type="NCBI Taxonomy" id="1776382"/>
    <lineage>
        <taxon>Bacteria</taxon>
        <taxon>Bacillati</taxon>
        <taxon>Bacillota</taxon>
        <taxon>Clostridia</taxon>
        <taxon>Eubacteriales</taxon>
        <taxon>Oscillospiraceae</taxon>
        <taxon>Neglectibacter</taxon>
    </lineage>
</organism>
<keyword evidence="3" id="KW-1185">Reference proteome</keyword>
<sequence>MKAYKYSIVYSSRTGNTEFLARAIREALPQESCEYFGPAERRALKSSLLFIGFWTDKGACDSDTSLFLNAVHNKRIFLFGTAGFSGNDSYYEAILTQVKELIDPSNRILGAFLCQGKMPAPVRRRYEELLRQNPGDSKVRQLLENFDRAADHPNAADCEALLRCVEQALKKF</sequence>
<dbReference type="RefSeq" id="WP_066867094.1">
    <property type="nucleotide sequence ID" value="NZ_CABKVV010000014.1"/>
</dbReference>
<dbReference type="InterPro" id="IPR008254">
    <property type="entry name" value="Flavodoxin/NO_synth"/>
</dbReference>
<evidence type="ECO:0000313" key="2">
    <source>
        <dbReference type="EMBL" id="MCQ4839840.1"/>
    </source>
</evidence>
<proteinExistence type="predicted"/>
<dbReference type="InterPro" id="IPR001226">
    <property type="entry name" value="Flavodoxin_CS"/>
</dbReference>
<reference evidence="2 3" key="1">
    <citation type="submission" date="2022-06" db="EMBL/GenBank/DDBJ databases">
        <title>Isolation of gut microbiota from human fecal samples.</title>
        <authorList>
            <person name="Pamer E.G."/>
            <person name="Barat B."/>
            <person name="Waligurski E."/>
            <person name="Medina S."/>
            <person name="Paddock L."/>
            <person name="Mostad J."/>
        </authorList>
    </citation>
    <scope>NUCLEOTIDE SEQUENCE [LARGE SCALE GENOMIC DNA]</scope>
    <source>
        <strain evidence="2 3">DFI.9.73</strain>
    </source>
</reference>
<dbReference type="GeneID" id="90533741"/>
<evidence type="ECO:0000313" key="3">
    <source>
        <dbReference type="Proteomes" id="UP001524473"/>
    </source>
</evidence>
<protein>
    <submittedName>
        <fullName evidence="2">Flavodoxin family protein</fullName>
    </submittedName>
</protein>
<dbReference type="NCBIfam" id="NF045594">
    <property type="entry name" value="flavodox_BilS"/>
    <property type="match status" value="1"/>
</dbReference>
<dbReference type="EMBL" id="JANFZH010000015">
    <property type="protein sequence ID" value="MCQ4839840.1"/>
    <property type="molecule type" value="Genomic_DNA"/>
</dbReference>
<dbReference type="Proteomes" id="UP001524473">
    <property type="component" value="Unassembled WGS sequence"/>
</dbReference>
<dbReference type="PROSITE" id="PS00201">
    <property type="entry name" value="FLAVODOXIN"/>
    <property type="match status" value="1"/>
</dbReference>
<name>A0ABT1RZ21_9FIRM</name>
<dbReference type="InterPro" id="IPR054633">
    <property type="entry name" value="BilS"/>
</dbReference>
<accession>A0ABT1RZ21</accession>
<comment type="caution">
    <text evidence="2">The sequence shown here is derived from an EMBL/GenBank/DDBJ whole genome shotgun (WGS) entry which is preliminary data.</text>
</comment>
<gene>
    <name evidence="2" type="ORF">NE695_07925</name>
</gene>
<dbReference type="Gene3D" id="3.40.50.360">
    <property type="match status" value="1"/>
</dbReference>